<feature type="region of interest" description="Disordered" evidence="1">
    <location>
        <begin position="275"/>
        <end position="307"/>
    </location>
</feature>
<dbReference type="InterPro" id="IPR007321">
    <property type="entry name" value="Transposase_28"/>
</dbReference>
<evidence type="ECO:0000259" key="2">
    <source>
        <dbReference type="Pfam" id="PF04195"/>
    </source>
</evidence>
<dbReference type="Proteomes" id="UP001604336">
    <property type="component" value="Unassembled WGS sequence"/>
</dbReference>
<feature type="domain" description="Transposase (putative) gypsy type" evidence="2">
    <location>
        <begin position="113"/>
        <end position="177"/>
    </location>
</feature>
<organism evidence="3 4">
    <name type="scientific">Abeliophyllum distichum</name>
    <dbReference type="NCBI Taxonomy" id="126358"/>
    <lineage>
        <taxon>Eukaryota</taxon>
        <taxon>Viridiplantae</taxon>
        <taxon>Streptophyta</taxon>
        <taxon>Embryophyta</taxon>
        <taxon>Tracheophyta</taxon>
        <taxon>Spermatophyta</taxon>
        <taxon>Magnoliopsida</taxon>
        <taxon>eudicotyledons</taxon>
        <taxon>Gunneridae</taxon>
        <taxon>Pentapetalae</taxon>
        <taxon>asterids</taxon>
        <taxon>lamiids</taxon>
        <taxon>Lamiales</taxon>
        <taxon>Oleaceae</taxon>
        <taxon>Forsythieae</taxon>
        <taxon>Abeliophyllum</taxon>
    </lineage>
</organism>
<accession>A0ABD1SIN2</accession>
<dbReference type="AlphaFoldDB" id="A0ABD1SIN2"/>
<protein>
    <recommendedName>
        <fullName evidence="2">Transposase (putative) gypsy type domain-containing protein</fullName>
    </recommendedName>
</protein>
<proteinExistence type="predicted"/>
<feature type="region of interest" description="Disordered" evidence="1">
    <location>
        <begin position="1"/>
        <end position="29"/>
    </location>
</feature>
<feature type="region of interest" description="Disordered" evidence="1">
    <location>
        <begin position="340"/>
        <end position="365"/>
    </location>
</feature>
<evidence type="ECO:0000313" key="4">
    <source>
        <dbReference type="Proteomes" id="UP001604336"/>
    </source>
</evidence>
<comment type="caution">
    <text evidence="3">The sequence shown here is derived from an EMBL/GenBank/DDBJ whole genome shotgun (WGS) entry which is preliminary data.</text>
</comment>
<dbReference type="EMBL" id="JBFOLK010000007">
    <property type="protein sequence ID" value="KAL2500084.1"/>
    <property type="molecule type" value="Genomic_DNA"/>
</dbReference>
<feature type="compositionally biased region" description="Gly residues" evidence="1">
    <location>
        <begin position="1"/>
        <end position="16"/>
    </location>
</feature>
<gene>
    <name evidence="3" type="ORF">Adt_25634</name>
</gene>
<keyword evidence="4" id="KW-1185">Reference proteome</keyword>
<feature type="compositionally biased region" description="Basic and acidic residues" evidence="1">
    <location>
        <begin position="485"/>
        <end position="496"/>
    </location>
</feature>
<dbReference type="Pfam" id="PF04195">
    <property type="entry name" value="Transposase_28"/>
    <property type="match status" value="1"/>
</dbReference>
<name>A0ABD1SIN2_9LAMI</name>
<sequence>MSGSVGGGSTGCGGGEASPSVSPSMEGVLPIRGVDGSTGEALPIGPTLGLREAGDPYRADVIRWAAMDVPSIMVEDDLVKLREAYRIPDDIELILPEPNERACFPRRGCTALHLNAFVSGMRLPLHPMLRRILRAYDLAPTQVAPNGWSQMVGGMYLWFRHSFGMEMPLHVFQTIYQPRKLPRKKGGEEEVGCGKNLGSGFLATGRRVFDDPEPDLDVPSVYGIASPLPRCELSQGAVDVLRSIYQADQKSRSYGLILNRHRCLVELGLMASKAEMDQGKRPRPTLARLSKQRPKTLAPGSVEDVSQRKAVEELSKAGNKEAPGASNVIEVEDIPEVEVPLSRKRKARPIETGTSQPRGSTVDADTVLGVPPLQRTLAVNPSGEVVLEGPARPTLGNGDGGSSDSKRRLRELIGAPGVRIPDDVLRSVPFYPSMGAQAVKKYFTPKWEEFSSHGDLEDVLEASLASAIRASTLRMKVLGEFRTRNARTEEARRPGFEGRQGAPTGPGRVEGGFRECSGSL</sequence>
<evidence type="ECO:0000313" key="3">
    <source>
        <dbReference type="EMBL" id="KAL2500084.1"/>
    </source>
</evidence>
<reference evidence="4" key="1">
    <citation type="submission" date="2024-07" db="EMBL/GenBank/DDBJ databases">
        <title>Two chromosome-level genome assemblies of Korean endemic species Abeliophyllum distichum and Forsythia ovata (Oleaceae).</title>
        <authorList>
            <person name="Jang H."/>
        </authorList>
    </citation>
    <scope>NUCLEOTIDE SEQUENCE [LARGE SCALE GENOMIC DNA]</scope>
</reference>
<feature type="region of interest" description="Disordered" evidence="1">
    <location>
        <begin position="485"/>
        <end position="520"/>
    </location>
</feature>
<evidence type="ECO:0000256" key="1">
    <source>
        <dbReference type="SAM" id="MobiDB-lite"/>
    </source>
</evidence>
<feature type="region of interest" description="Disordered" evidence="1">
    <location>
        <begin position="386"/>
        <end position="406"/>
    </location>
</feature>